<evidence type="ECO:0000256" key="1">
    <source>
        <dbReference type="ARBA" id="ARBA00004651"/>
    </source>
</evidence>
<dbReference type="EMBL" id="BJXR01000025">
    <property type="protein sequence ID" value="GEN07690.1"/>
    <property type="molecule type" value="Genomic_DNA"/>
</dbReference>
<dbReference type="GO" id="GO:0015658">
    <property type="term" value="F:branched-chain amino acid transmembrane transporter activity"/>
    <property type="evidence" value="ECO:0007669"/>
    <property type="project" value="InterPro"/>
</dbReference>
<keyword evidence="4 6" id="KW-1133">Transmembrane helix</keyword>
<evidence type="ECO:0000313" key="8">
    <source>
        <dbReference type="EMBL" id="SES82843.1"/>
    </source>
</evidence>
<dbReference type="PANTHER" id="PTHR30482">
    <property type="entry name" value="HIGH-AFFINITY BRANCHED-CHAIN AMINO ACID TRANSPORT SYSTEM PERMEASE"/>
    <property type="match status" value="1"/>
</dbReference>
<feature type="transmembrane region" description="Helical" evidence="6">
    <location>
        <begin position="326"/>
        <end position="351"/>
    </location>
</feature>
<reference evidence="7 10" key="2">
    <citation type="submission" date="2019-07" db="EMBL/GenBank/DDBJ databases">
        <title>Whole genome shotgun sequence of Myxococcus fulvus NBRC 100333.</title>
        <authorList>
            <person name="Hosoyama A."/>
            <person name="Uohara A."/>
            <person name="Ohji S."/>
            <person name="Ichikawa N."/>
        </authorList>
    </citation>
    <scope>NUCLEOTIDE SEQUENCE [LARGE SCALE GENOMIC DNA]</scope>
    <source>
        <strain evidence="7 10">NBRC 100333</strain>
    </source>
</reference>
<gene>
    <name evidence="7" type="ORF">MFU01_27270</name>
    <name evidence="8" type="ORF">SAMN05443572_101294</name>
</gene>
<comment type="caution">
    <text evidence="7">The sequence shown here is derived from an EMBL/GenBank/DDBJ whole genome shotgun (WGS) entry which is preliminary data.</text>
</comment>
<dbReference type="RefSeq" id="WP_074948509.1">
    <property type="nucleotide sequence ID" value="NZ_BJXR01000025.1"/>
</dbReference>
<dbReference type="Pfam" id="PF02653">
    <property type="entry name" value="BPD_transp_2"/>
    <property type="match status" value="1"/>
</dbReference>
<sequence>MPTRPLVIRYEDDLKLFPGLWQRAGLLLTLAVGLSYPWLVSTRWLTVGNLGLVAIVGAASLMVLTGLAGQVSLGHAAFLALGAYTAAVLGAKLGWPFWLALPLAGAVSALVGVVIGAFALRLKGLYLAIVTLGLVFLTQHVLLAYPEVTSGLSGTAVPMYWWFRDETGAAASMSTAWSVGGVRFGFERKLYFLFAGLAAFTVWLTKNLQRSDSGRAMMAVRDQDLAAEVLGVGTTQAKLQAFGVSSFLAGIAGAMFAFQQQYITVEPPFDLNLSIQYIAMIVLGGVGTVFGAVSGALAFTFLSPLAETVGGAIPFVNQLTSAQQSTVLLSLVVVLVLVLEPLGLFGVWLRVRRYFQAWPFRY</sequence>
<keyword evidence="3 6" id="KW-0812">Transmembrane</keyword>
<feature type="transmembrane region" description="Helical" evidence="6">
    <location>
        <begin position="97"/>
        <end position="118"/>
    </location>
</feature>
<feature type="transmembrane region" description="Helical" evidence="6">
    <location>
        <begin position="44"/>
        <end position="64"/>
    </location>
</feature>
<organism evidence="7 10">
    <name type="scientific">Myxococcus fulvus</name>
    <dbReference type="NCBI Taxonomy" id="33"/>
    <lineage>
        <taxon>Bacteria</taxon>
        <taxon>Pseudomonadati</taxon>
        <taxon>Myxococcota</taxon>
        <taxon>Myxococcia</taxon>
        <taxon>Myxococcales</taxon>
        <taxon>Cystobacterineae</taxon>
        <taxon>Myxococcaceae</taxon>
        <taxon>Myxococcus</taxon>
    </lineage>
</organism>
<dbReference type="OrthoDB" id="9780757at2"/>
<dbReference type="InterPro" id="IPR043428">
    <property type="entry name" value="LivM-like"/>
</dbReference>
<dbReference type="Proteomes" id="UP000321514">
    <property type="component" value="Unassembled WGS sequence"/>
</dbReference>
<keyword evidence="5 6" id="KW-0472">Membrane</keyword>
<keyword evidence="2" id="KW-1003">Cell membrane</keyword>
<reference evidence="8 9" key="1">
    <citation type="submission" date="2016-10" db="EMBL/GenBank/DDBJ databases">
        <authorList>
            <person name="Varghese N."/>
            <person name="Submissions S."/>
        </authorList>
    </citation>
    <scope>NUCLEOTIDE SEQUENCE [LARGE SCALE GENOMIC DNA]</scope>
    <source>
        <strain evidence="8 9">DSM 16525</strain>
    </source>
</reference>
<dbReference type="InterPro" id="IPR001851">
    <property type="entry name" value="ABC_transp_permease"/>
</dbReference>
<comment type="subcellular location">
    <subcellularLocation>
        <location evidence="1">Cell membrane</location>
        <topology evidence="1">Multi-pass membrane protein</topology>
    </subcellularLocation>
</comment>
<dbReference type="AlphaFoldDB" id="A0A511T0K6"/>
<dbReference type="CDD" id="cd06581">
    <property type="entry name" value="TM_PBP1_LivM_like"/>
    <property type="match status" value="1"/>
</dbReference>
<evidence type="ECO:0000256" key="4">
    <source>
        <dbReference type="ARBA" id="ARBA00022989"/>
    </source>
</evidence>
<dbReference type="EMBL" id="FOIB01000001">
    <property type="protein sequence ID" value="SES82843.1"/>
    <property type="molecule type" value="Genomic_DNA"/>
</dbReference>
<evidence type="ECO:0000256" key="3">
    <source>
        <dbReference type="ARBA" id="ARBA00022692"/>
    </source>
</evidence>
<evidence type="ECO:0000256" key="6">
    <source>
        <dbReference type="SAM" id="Phobius"/>
    </source>
</evidence>
<dbReference type="GO" id="GO:0005886">
    <property type="term" value="C:plasma membrane"/>
    <property type="evidence" value="ECO:0007669"/>
    <property type="project" value="UniProtKB-SubCell"/>
</dbReference>
<evidence type="ECO:0000313" key="7">
    <source>
        <dbReference type="EMBL" id="GEN07690.1"/>
    </source>
</evidence>
<evidence type="ECO:0000313" key="10">
    <source>
        <dbReference type="Proteomes" id="UP000321514"/>
    </source>
</evidence>
<feature type="transmembrane region" description="Helical" evidence="6">
    <location>
        <begin position="190"/>
        <end position="208"/>
    </location>
</feature>
<dbReference type="STRING" id="1334629.MFUL124B02_02355"/>
<feature type="transmembrane region" description="Helical" evidence="6">
    <location>
        <begin position="277"/>
        <end position="306"/>
    </location>
</feature>
<feature type="transmembrane region" description="Helical" evidence="6">
    <location>
        <begin position="125"/>
        <end position="145"/>
    </location>
</feature>
<proteinExistence type="predicted"/>
<name>A0A511T0K6_MYXFU</name>
<evidence type="ECO:0000256" key="2">
    <source>
        <dbReference type="ARBA" id="ARBA00022475"/>
    </source>
</evidence>
<dbReference type="Proteomes" id="UP000183760">
    <property type="component" value="Unassembled WGS sequence"/>
</dbReference>
<dbReference type="PANTHER" id="PTHR30482:SF5">
    <property type="entry name" value="ABC TRANSPORTER PERMEASE PROTEIN"/>
    <property type="match status" value="1"/>
</dbReference>
<feature type="transmembrane region" description="Helical" evidence="6">
    <location>
        <begin position="20"/>
        <end position="38"/>
    </location>
</feature>
<evidence type="ECO:0000313" key="9">
    <source>
        <dbReference type="Proteomes" id="UP000183760"/>
    </source>
</evidence>
<accession>A0A511T0K6</accession>
<protein>
    <submittedName>
        <fullName evidence="8">Amino acid/amide ABC transporter membrane protein 2, HAAT family</fullName>
    </submittedName>
    <submittedName>
        <fullName evidence="7">Branched-chain amino acid ABC transporter permease</fullName>
    </submittedName>
</protein>
<evidence type="ECO:0000256" key="5">
    <source>
        <dbReference type="ARBA" id="ARBA00023136"/>
    </source>
</evidence>
<keyword evidence="9" id="KW-1185">Reference proteome</keyword>